<keyword evidence="4" id="KW-1185">Reference proteome</keyword>
<evidence type="ECO:0000313" key="3">
    <source>
        <dbReference type="EMBL" id="MBG6091555.1"/>
    </source>
</evidence>
<feature type="domain" description="Luciferase-like" evidence="2">
    <location>
        <begin position="5"/>
        <end position="296"/>
    </location>
</feature>
<dbReference type="NCBIfam" id="TIGR03558">
    <property type="entry name" value="oxido_grp_1"/>
    <property type="match status" value="1"/>
</dbReference>
<dbReference type="InterPro" id="IPR019949">
    <property type="entry name" value="CmoO-like"/>
</dbReference>
<dbReference type="SUPFAM" id="SSF51679">
    <property type="entry name" value="Bacterial luciferase-like"/>
    <property type="match status" value="1"/>
</dbReference>
<dbReference type="InterPro" id="IPR011251">
    <property type="entry name" value="Luciferase-like_dom"/>
</dbReference>
<dbReference type="InterPro" id="IPR036661">
    <property type="entry name" value="Luciferase-like_sf"/>
</dbReference>
<dbReference type="FunFam" id="3.20.20.30:FF:000002">
    <property type="entry name" value="LLM class flavin-dependent oxidoreductase"/>
    <property type="match status" value="1"/>
</dbReference>
<proteinExistence type="predicted"/>
<sequence>MSVPFSVLDLSPVVSGSTSAQALRNTLDLARHTEGLGFHRYWLAEHHAMPGIASSATAVLIGQVAAATSRLRVGSGGIMLPNHAPMVVAEQFGTLEALHPGRIDLGLGRAPGTDQATARALRRSPDALSVDDFPEQVHELRAYFGATSTVTPAAGNEPPVWLLGSSGYSARLAGLLGLPFAFAHHFSSENTLPALALYRESFRPSAELERPYAMIAVSVTAAETDERARELAAPQALSFLRLRQGRPGPLPSPEETAAYPYTPMEREIIESRLAGQVMGGPETVRRQMDALLQRTEADEVMVVTSVYDHGDRLRSYDLLAGLYDLGSASTEAAPETAAVETAAEAAGVETAAATRA</sequence>
<comment type="similarity">
    <text evidence="1">To bacterial alkanal monooxygenase alpha and beta chains.</text>
</comment>
<dbReference type="AlphaFoldDB" id="A0A931DK89"/>
<dbReference type="GO" id="GO:0005829">
    <property type="term" value="C:cytosol"/>
    <property type="evidence" value="ECO:0007669"/>
    <property type="project" value="TreeGrafter"/>
</dbReference>
<evidence type="ECO:0000313" key="4">
    <source>
        <dbReference type="Proteomes" id="UP000614047"/>
    </source>
</evidence>
<evidence type="ECO:0000256" key="1">
    <source>
        <dbReference type="ARBA" id="ARBA00007789"/>
    </source>
</evidence>
<dbReference type="Pfam" id="PF00296">
    <property type="entry name" value="Bac_luciferase"/>
    <property type="match status" value="1"/>
</dbReference>
<dbReference type="InterPro" id="IPR050766">
    <property type="entry name" value="Bact_Lucif_Oxidored"/>
</dbReference>
<protein>
    <submittedName>
        <fullName evidence="3">Luciferase family oxidoreductase group 1</fullName>
    </submittedName>
</protein>
<dbReference type="PANTHER" id="PTHR30137">
    <property type="entry name" value="LUCIFERASE-LIKE MONOOXYGENASE"/>
    <property type="match status" value="1"/>
</dbReference>
<dbReference type="Gene3D" id="3.20.20.30">
    <property type="entry name" value="Luciferase-like domain"/>
    <property type="match status" value="1"/>
</dbReference>
<accession>A0A931DK89</accession>
<evidence type="ECO:0000259" key="2">
    <source>
        <dbReference type="Pfam" id="PF00296"/>
    </source>
</evidence>
<dbReference type="EMBL" id="JADOUA010000001">
    <property type="protein sequence ID" value="MBG6091555.1"/>
    <property type="molecule type" value="Genomic_DNA"/>
</dbReference>
<comment type="caution">
    <text evidence="3">The sequence shown here is derived from an EMBL/GenBank/DDBJ whole genome shotgun (WGS) entry which is preliminary data.</text>
</comment>
<organism evidence="3 4">
    <name type="scientific">Actinomadura viridis</name>
    <dbReference type="NCBI Taxonomy" id="58110"/>
    <lineage>
        <taxon>Bacteria</taxon>
        <taxon>Bacillati</taxon>
        <taxon>Actinomycetota</taxon>
        <taxon>Actinomycetes</taxon>
        <taxon>Streptosporangiales</taxon>
        <taxon>Thermomonosporaceae</taxon>
        <taxon>Actinomadura</taxon>
    </lineage>
</organism>
<dbReference type="CDD" id="cd00347">
    <property type="entry name" value="Flavin_utilizing_monoxygenases"/>
    <property type="match status" value="1"/>
</dbReference>
<dbReference type="PANTHER" id="PTHR30137:SF6">
    <property type="entry name" value="LUCIFERASE-LIKE MONOOXYGENASE"/>
    <property type="match status" value="1"/>
</dbReference>
<gene>
    <name evidence="3" type="ORF">IW256_005668</name>
</gene>
<dbReference type="GO" id="GO:0016705">
    <property type="term" value="F:oxidoreductase activity, acting on paired donors, with incorporation or reduction of molecular oxygen"/>
    <property type="evidence" value="ECO:0007669"/>
    <property type="project" value="InterPro"/>
</dbReference>
<dbReference type="RefSeq" id="WP_197013854.1">
    <property type="nucleotide sequence ID" value="NZ_BAABES010000019.1"/>
</dbReference>
<name>A0A931DK89_9ACTN</name>
<reference evidence="3" key="1">
    <citation type="submission" date="2020-11" db="EMBL/GenBank/DDBJ databases">
        <title>Sequencing the genomes of 1000 actinobacteria strains.</title>
        <authorList>
            <person name="Klenk H.-P."/>
        </authorList>
    </citation>
    <scope>NUCLEOTIDE SEQUENCE</scope>
    <source>
        <strain evidence="3">DSM 43175</strain>
    </source>
</reference>
<dbReference type="Proteomes" id="UP000614047">
    <property type="component" value="Unassembled WGS sequence"/>
</dbReference>